<dbReference type="AlphaFoldDB" id="A0A4R7RXM5"/>
<reference evidence="1 2" key="1">
    <citation type="submission" date="2019-03" db="EMBL/GenBank/DDBJ databases">
        <title>Genomic Encyclopedia of Archaeal and Bacterial Type Strains, Phase II (KMG-II): from individual species to whole genera.</title>
        <authorList>
            <person name="Goeker M."/>
        </authorList>
    </citation>
    <scope>NUCLEOTIDE SEQUENCE [LARGE SCALE GENOMIC DNA]</scope>
    <source>
        <strain evidence="1 2">ATCC 25309</strain>
    </source>
</reference>
<dbReference type="SUPFAM" id="SSF53649">
    <property type="entry name" value="Alkaline phosphatase-like"/>
    <property type="match status" value="1"/>
</dbReference>
<dbReference type="EMBL" id="SOCA01000004">
    <property type="protein sequence ID" value="TDU70634.1"/>
    <property type="molecule type" value="Genomic_DNA"/>
</dbReference>
<accession>A0A4R7RXM5</accession>
<dbReference type="Pfam" id="PF07394">
    <property type="entry name" value="DUF1501"/>
    <property type="match status" value="1"/>
</dbReference>
<protein>
    <submittedName>
        <fullName evidence="1">Uncharacterized protein DUF1501</fullName>
    </submittedName>
</protein>
<proteinExistence type="predicted"/>
<dbReference type="RefSeq" id="WP_133795734.1">
    <property type="nucleotide sequence ID" value="NZ_SOCA01000004.1"/>
</dbReference>
<dbReference type="OrthoDB" id="127333at2"/>
<sequence>MNPSFLRAEEPTRRDFVMNIAKTCLGVSVMQPLMHGQAMAVAFEGSSKARQVPTARNVIYLYMAGGMTHLDTFGVSPGADTMGDTKCIPTSADGVQLGEGLPTVAKFMHHGVVINSLSSTQGAHEQGNYYQHTGYTMRGATRHPTMGAWLQKFQGKGNPDLPGTVVISNDSKHPGGGFFEASFQPLLLSNPSTGLQHSKRLATLGENDLDYRLNLSAKLNAGFEETYGHSAVRAYSDVYKDAVKVMKSADLTAFDLSQEPEELQAEYGTGSFAQGCLLARRLIEHGVRFIEVTNGGWDMHNDIYARLPEKISELDKALGALLGDLERRGLLQDTMVVITSEFGRTPEINQNSGRDHYPKAFSSAIWGGGVQGGQIYGKTDKGIEVTENKVSPPDLNATIGYALGLPLDQVLYSPTKRPFTIADKGQPITALFG</sequence>
<name>A0A4R7RXM5_9BACT</name>
<dbReference type="PANTHER" id="PTHR43737">
    <property type="entry name" value="BLL7424 PROTEIN"/>
    <property type="match status" value="1"/>
</dbReference>
<evidence type="ECO:0000313" key="2">
    <source>
        <dbReference type="Proteomes" id="UP000295662"/>
    </source>
</evidence>
<dbReference type="Gene3D" id="3.40.720.10">
    <property type="entry name" value="Alkaline Phosphatase, subunit A"/>
    <property type="match status" value="1"/>
</dbReference>
<dbReference type="InterPro" id="IPR017850">
    <property type="entry name" value="Alkaline_phosphatase_core_sf"/>
</dbReference>
<gene>
    <name evidence="1" type="ORF">EI77_02682</name>
</gene>
<evidence type="ECO:0000313" key="1">
    <source>
        <dbReference type="EMBL" id="TDU70634.1"/>
    </source>
</evidence>
<dbReference type="InterPro" id="IPR010869">
    <property type="entry name" value="DUF1501"/>
</dbReference>
<keyword evidence="2" id="KW-1185">Reference proteome</keyword>
<dbReference type="PANTHER" id="PTHR43737:SF1">
    <property type="entry name" value="DUF1501 DOMAIN-CONTAINING PROTEIN"/>
    <property type="match status" value="1"/>
</dbReference>
<comment type="caution">
    <text evidence="1">The sequence shown here is derived from an EMBL/GenBank/DDBJ whole genome shotgun (WGS) entry which is preliminary data.</text>
</comment>
<dbReference type="Proteomes" id="UP000295662">
    <property type="component" value="Unassembled WGS sequence"/>
</dbReference>
<organism evidence="1 2">
    <name type="scientific">Prosthecobacter fusiformis</name>
    <dbReference type="NCBI Taxonomy" id="48464"/>
    <lineage>
        <taxon>Bacteria</taxon>
        <taxon>Pseudomonadati</taxon>
        <taxon>Verrucomicrobiota</taxon>
        <taxon>Verrucomicrobiia</taxon>
        <taxon>Verrucomicrobiales</taxon>
        <taxon>Verrucomicrobiaceae</taxon>
        <taxon>Prosthecobacter</taxon>
    </lineage>
</organism>